<dbReference type="Proteomes" id="UP000594644">
    <property type="component" value="Segment"/>
</dbReference>
<dbReference type="EMBL" id="MT932578">
    <property type="protein sequence ID" value="QPL11910.1"/>
    <property type="molecule type" value="Genomic_DNA"/>
</dbReference>
<organismHost>
    <name type="scientific">Ornithodoros moubata</name>
    <name type="common">Soft tick</name>
    <name type="synonym">Argasid tick</name>
    <dbReference type="NCBI Taxonomy" id="6938"/>
</organismHost>
<protein>
    <submittedName>
        <fullName evidence="2">Uncharacterized protein</fullName>
    </submittedName>
</protein>
<organism evidence="2">
    <name type="scientific">African swine fever virus</name>
    <name type="common">ASFV</name>
    <dbReference type="NCBI Taxonomy" id="10497"/>
    <lineage>
        <taxon>Viruses</taxon>
        <taxon>Varidnaviria</taxon>
        <taxon>Bamfordvirae</taxon>
        <taxon>Nucleocytoviricota</taxon>
        <taxon>Pokkesviricetes</taxon>
        <taxon>Asfuvirales</taxon>
        <taxon>Asfarviridae</taxon>
        <taxon>Asfivirus</taxon>
        <taxon>Asfivirus haemorrhagiae</taxon>
    </lineage>
</organism>
<organismHost>
    <name type="scientific">Phacochoerus africanus</name>
    <name type="common">Warthog</name>
    <dbReference type="NCBI Taxonomy" id="41426"/>
</organismHost>
<dbReference type="Proteomes" id="UP000594565">
    <property type="component" value="Segment"/>
</dbReference>
<name>A0A7T0LY29_ASF</name>
<organismHost>
    <name type="scientific">Sus scrofa</name>
    <name type="common">Pig</name>
    <dbReference type="NCBI Taxonomy" id="9823"/>
</organismHost>
<sequence>MIHVAPKNPKKNIKFWRVRFFIREKGVEPSLRTWSTTIKS</sequence>
<organismHost>
    <name type="scientific">Potamochoerus larvatus</name>
    <name type="common">Bushpig</name>
    <dbReference type="NCBI Taxonomy" id="273792"/>
</organismHost>
<evidence type="ECO:0000313" key="2">
    <source>
        <dbReference type="EMBL" id="QPL12127.1"/>
    </source>
</evidence>
<proteinExistence type="predicted"/>
<accession>A0A7T0LY29</accession>
<reference evidence="2" key="1">
    <citation type="journal article" date="2020" name="Vaccines (Basel)">
        <title>African Swine Fever Circulation among Free-Ranging Pigs in Sardinia: Data from the Eradication Program.</title>
        <authorList>
            <person name="Franzoni G."/>
            <person name="Dei Giudici S."/>
            <person name="Loi F."/>
            <person name="Sanna D."/>
            <person name="Floris M."/>
            <person name="Fiori M."/>
            <person name="Sanna M.L."/>
            <person name="Madrau P."/>
            <person name="Scarpa F."/>
            <person name="Zinellu S."/>
            <person name="Giammarioli M."/>
            <person name="Cappai S."/>
            <person name="De Mia G.M."/>
            <person name="Laddomada A."/>
            <person name="Rolesu S."/>
            <person name="Oggiano A."/>
        </authorList>
    </citation>
    <scope>NUCLEOTIDE SEQUENCE [LARGE SCALE GENOMIC DNA]</scope>
    <source>
        <strain evidence="1">103917/18</strain>
        <strain evidence="2">55234/18</strain>
    </source>
</reference>
<evidence type="ECO:0000313" key="1">
    <source>
        <dbReference type="EMBL" id="QPL11910.1"/>
    </source>
</evidence>
<gene>
    <name evidence="2" type="primary">URF67</name>
</gene>
<dbReference type="EMBL" id="MT932579">
    <property type="protein sequence ID" value="QPL12127.1"/>
    <property type="molecule type" value="Genomic_DNA"/>
</dbReference>
<organismHost>
    <name type="scientific">Ornithodoros</name>
    <name type="common">relapsing fever ticks</name>
    <dbReference type="NCBI Taxonomy" id="6937"/>
</organismHost>
<organismHost>
    <name type="scientific">Phacochoerus aethiopicus</name>
    <name type="common">Warthog</name>
    <dbReference type="NCBI Taxonomy" id="85517"/>
</organismHost>